<feature type="region of interest" description="Disordered" evidence="7">
    <location>
        <begin position="149"/>
        <end position="196"/>
    </location>
</feature>
<dbReference type="Pfam" id="PF00046">
    <property type="entry name" value="Homeodomain"/>
    <property type="match status" value="1"/>
</dbReference>
<dbReference type="Pfam" id="PF24818">
    <property type="entry name" value="PH_TRF2_HOY1"/>
    <property type="match status" value="1"/>
</dbReference>
<evidence type="ECO:0000256" key="1">
    <source>
        <dbReference type="ARBA" id="ARBA00004123"/>
    </source>
</evidence>
<organism evidence="9 10">
    <name type="scientific">Helicostylum pulchrum</name>
    <dbReference type="NCBI Taxonomy" id="562976"/>
    <lineage>
        <taxon>Eukaryota</taxon>
        <taxon>Fungi</taxon>
        <taxon>Fungi incertae sedis</taxon>
        <taxon>Mucoromycota</taxon>
        <taxon>Mucoromycotina</taxon>
        <taxon>Mucoromycetes</taxon>
        <taxon>Mucorales</taxon>
        <taxon>Mucorineae</taxon>
        <taxon>Mucoraceae</taxon>
        <taxon>Helicostylum</taxon>
    </lineage>
</organism>
<feature type="domain" description="Homeobox" evidence="8">
    <location>
        <begin position="10"/>
        <end position="70"/>
    </location>
</feature>
<feature type="DNA-binding region" description="Homeobox" evidence="5">
    <location>
        <begin position="12"/>
        <end position="71"/>
    </location>
</feature>
<feature type="compositionally biased region" description="Basic and acidic residues" evidence="7">
    <location>
        <begin position="1"/>
        <end position="11"/>
    </location>
</feature>
<feature type="compositionally biased region" description="Polar residues" evidence="7">
    <location>
        <begin position="177"/>
        <end position="194"/>
    </location>
</feature>
<keyword evidence="10" id="KW-1185">Reference proteome</keyword>
<proteinExistence type="predicted"/>
<feature type="compositionally biased region" description="Pro residues" evidence="7">
    <location>
        <begin position="157"/>
        <end position="176"/>
    </location>
</feature>
<keyword evidence="2 5" id="KW-0238">DNA-binding</keyword>
<gene>
    <name evidence="9" type="ORF">HPULCUR_004064</name>
</gene>
<keyword evidence="4 5" id="KW-0539">Nucleus</keyword>
<name>A0ABP9XV35_9FUNG</name>
<dbReference type="EMBL" id="BAABUJ010000010">
    <property type="protein sequence ID" value="GAA5798659.1"/>
    <property type="molecule type" value="Genomic_DNA"/>
</dbReference>
<evidence type="ECO:0000256" key="5">
    <source>
        <dbReference type="PROSITE-ProRule" id="PRU00108"/>
    </source>
</evidence>
<protein>
    <recommendedName>
        <fullName evidence="8">Homeobox domain-containing protein</fullName>
    </recommendedName>
</protein>
<dbReference type="CDD" id="cd00086">
    <property type="entry name" value="homeodomain"/>
    <property type="match status" value="1"/>
</dbReference>
<evidence type="ECO:0000313" key="9">
    <source>
        <dbReference type="EMBL" id="GAA5798659.1"/>
    </source>
</evidence>
<dbReference type="InterPro" id="IPR057939">
    <property type="entry name" value="TRF2_HOY1_PH"/>
</dbReference>
<dbReference type="SMART" id="SM00389">
    <property type="entry name" value="HOX"/>
    <property type="match status" value="1"/>
</dbReference>
<sequence length="438" mass="51098">MNNYMTDDKLSTPRKRTRATPEQLSVLEKTFNVNPSPNNRVREQLSRELGMSERSIQIWFQNRRAKVKNVAKKSTMLHDETLRMQYYASSAAAAACQAAAYHQYQQQNGVKPTEIDIGDPIKTNPDLYYYYYYYYFNQQQQRPKHMYQPYNTQTSSVPPPPISLKSMPPPPPPPPTTNDEGSISPSLSDLSNWSKKNRTRAHTVGPYYPTMIQEQQLQQNKLFDRGNSVEMSFKTSMMPSNNYTNMLNNSSLPFDNVSVLPPSYQTEYFDHHQQQQQQQQQQWNELPFYQDNNMLNIMPNSIHISAQALQIGTWKRMGFESNDLLCQYDKQNKSFSWCIQDGPSRFKMEFHQSFVKSIQLYPLENNRPGWARLEISVVPTEISFYMQVKPNWIQCRDYTEDKQASMITVHQLDGPYLTLKAELDALKNQDDYFASILP</sequence>
<evidence type="ECO:0000256" key="2">
    <source>
        <dbReference type="ARBA" id="ARBA00023125"/>
    </source>
</evidence>
<dbReference type="InterPro" id="IPR017970">
    <property type="entry name" value="Homeobox_CS"/>
</dbReference>
<dbReference type="PROSITE" id="PS50071">
    <property type="entry name" value="HOMEOBOX_2"/>
    <property type="match status" value="1"/>
</dbReference>
<dbReference type="PROSITE" id="PS00027">
    <property type="entry name" value="HOMEOBOX_1"/>
    <property type="match status" value="1"/>
</dbReference>
<comment type="subcellular location">
    <subcellularLocation>
        <location evidence="1 5 6">Nucleus</location>
    </subcellularLocation>
</comment>
<evidence type="ECO:0000256" key="7">
    <source>
        <dbReference type="SAM" id="MobiDB-lite"/>
    </source>
</evidence>
<dbReference type="InterPro" id="IPR051000">
    <property type="entry name" value="Homeobox_DNA-bind_prot"/>
</dbReference>
<dbReference type="InterPro" id="IPR009057">
    <property type="entry name" value="Homeodomain-like_sf"/>
</dbReference>
<dbReference type="Proteomes" id="UP001476247">
    <property type="component" value="Unassembled WGS sequence"/>
</dbReference>
<evidence type="ECO:0000256" key="3">
    <source>
        <dbReference type="ARBA" id="ARBA00023155"/>
    </source>
</evidence>
<dbReference type="InterPro" id="IPR001356">
    <property type="entry name" value="HD"/>
</dbReference>
<evidence type="ECO:0000256" key="6">
    <source>
        <dbReference type="RuleBase" id="RU000682"/>
    </source>
</evidence>
<feature type="region of interest" description="Disordered" evidence="7">
    <location>
        <begin position="1"/>
        <end position="20"/>
    </location>
</feature>
<comment type="caution">
    <text evidence="9">The sequence shown here is derived from an EMBL/GenBank/DDBJ whole genome shotgun (WGS) entry which is preliminary data.</text>
</comment>
<reference evidence="9 10" key="1">
    <citation type="submission" date="2024-04" db="EMBL/GenBank/DDBJ databases">
        <title>genome sequences of Mucor flavus KT1a and Helicostylum pulchrum KT1b strains isolation_sourced from the surface of a dry-aged beef.</title>
        <authorList>
            <person name="Toyotome T."/>
            <person name="Hosono M."/>
            <person name="Torimaru M."/>
            <person name="Fukuda K."/>
            <person name="Mikami N."/>
        </authorList>
    </citation>
    <scope>NUCLEOTIDE SEQUENCE [LARGE SCALE GENOMIC DNA]</scope>
    <source>
        <strain evidence="9 10">KT1b</strain>
    </source>
</reference>
<evidence type="ECO:0000256" key="4">
    <source>
        <dbReference type="ARBA" id="ARBA00023242"/>
    </source>
</evidence>
<keyword evidence="3 5" id="KW-0371">Homeobox</keyword>
<dbReference type="PANTHER" id="PTHR24324:SF5">
    <property type="entry name" value="HEMATOPOIETICALLY-EXPRESSED HOMEOBOX PROTEIN HHEX"/>
    <property type="match status" value="1"/>
</dbReference>
<dbReference type="PANTHER" id="PTHR24324">
    <property type="entry name" value="HOMEOBOX PROTEIN HHEX"/>
    <property type="match status" value="1"/>
</dbReference>
<dbReference type="Gene3D" id="1.10.10.60">
    <property type="entry name" value="Homeodomain-like"/>
    <property type="match status" value="1"/>
</dbReference>
<evidence type="ECO:0000259" key="8">
    <source>
        <dbReference type="PROSITE" id="PS50071"/>
    </source>
</evidence>
<dbReference type="SUPFAM" id="SSF46689">
    <property type="entry name" value="Homeodomain-like"/>
    <property type="match status" value="1"/>
</dbReference>
<evidence type="ECO:0000313" key="10">
    <source>
        <dbReference type="Proteomes" id="UP001476247"/>
    </source>
</evidence>
<accession>A0ABP9XV35</accession>